<dbReference type="Pfam" id="PF09458">
    <property type="entry name" value="H_lectin"/>
    <property type="match status" value="2"/>
</dbReference>
<sequence length="584" mass="67059">MPTVDLHNISDEELYRIAPSEGDRESLWFKKLVTSWENDMNNSAVKIPLLLKELKSYFQQVQTALEGFVLDMNDLAELTFFTGAEPSISGLMRQSHDRLEEARQYRTPPINTSDLCVDSIMQILGVSKTLSEMSSYAIAPPRFFSGRVNTDDWLEGGWWNNRNLECRRNPFFMTLQTVSSPIPWPSTPRVVAGVKTLHCGIGDHLRAEVMPTGIENDGFTIAMDCWVRSTDLKQIEACYLAISPEETDIQCGEEPVTASWRNVWREPDNSNSQISLEEVFFSRPYDKKPTVLVWLVHIDSDKRDIHRIEVSASNVTTRGFTLNFRSWLDSSFFNYKANWIAFTEGRSDINFYEYQWSRPSAGEFCNFYALTKLDADNERNIRVTLNADTVLHPTVETWGDSKLYDAKYIGIRITNRMEIHLAILATLHIAVLGDQEIRRGLNIPLTHEMLVGGEDVADTSRNLKPLNGWTKALDFSYPRQLSFSHAARLVSPYPWNYQAHYWRESRVSRNWRMRAHAHHDLLGAKVLERFDTEPIWRNLLLHGHLPWICDHKTKGDTIFPFAGYVSMAAEASTFDMSGSSLPLW</sequence>
<dbReference type="InterPro" id="IPR049900">
    <property type="entry name" value="PKS_mFAS_DH"/>
</dbReference>
<dbReference type="InterPro" id="IPR037221">
    <property type="entry name" value="H-type_lectin_dom_sf"/>
</dbReference>
<dbReference type="PROSITE" id="PS52019">
    <property type="entry name" value="PKS_MFAS_DH"/>
    <property type="match status" value="1"/>
</dbReference>
<dbReference type="GO" id="GO:0098609">
    <property type="term" value="P:cell-cell adhesion"/>
    <property type="evidence" value="ECO:0007669"/>
    <property type="project" value="TreeGrafter"/>
</dbReference>
<evidence type="ECO:0000313" key="3">
    <source>
        <dbReference type="EMBL" id="KAF9746166.1"/>
    </source>
</evidence>
<protein>
    <recommendedName>
        <fullName evidence="2">PKS/mFAS DH domain-containing protein</fullName>
    </recommendedName>
</protein>
<dbReference type="Proteomes" id="UP000616885">
    <property type="component" value="Unassembled WGS sequence"/>
</dbReference>
<dbReference type="SUPFAM" id="SSF141086">
    <property type="entry name" value="Agglutinin HPA-like"/>
    <property type="match status" value="2"/>
</dbReference>
<organism evidence="3 4">
    <name type="scientific">Bionectria ochroleuca</name>
    <name type="common">Gliocladium roseum</name>
    <dbReference type="NCBI Taxonomy" id="29856"/>
    <lineage>
        <taxon>Eukaryota</taxon>
        <taxon>Fungi</taxon>
        <taxon>Dikarya</taxon>
        <taxon>Ascomycota</taxon>
        <taxon>Pezizomycotina</taxon>
        <taxon>Sordariomycetes</taxon>
        <taxon>Hypocreomycetidae</taxon>
        <taxon>Hypocreales</taxon>
        <taxon>Bionectriaceae</taxon>
        <taxon>Clonostachys</taxon>
    </lineage>
</organism>
<comment type="caution">
    <text evidence="3">The sequence shown here is derived from an EMBL/GenBank/DDBJ whole genome shotgun (WGS) entry which is preliminary data.</text>
</comment>
<name>A0A8H7K9N0_BIOOC</name>
<dbReference type="Pfam" id="PF21089">
    <property type="entry name" value="PKS_DH_N"/>
    <property type="match status" value="1"/>
</dbReference>
<evidence type="ECO:0000259" key="2">
    <source>
        <dbReference type="PROSITE" id="PS52019"/>
    </source>
</evidence>
<dbReference type="GO" id="GO:0009986">
    <property type="term" value="C:cell surface"/>
    <property type="evidence" value="ECO:0007669"/>
    <property type="project" value="TreeGrafter"/>
</dbReference>
<proteinExistence type="predicted"/>
<dbReference type="InterPro" id="IPR042104">
    <property type="entry name" value="PKS_dehydratase_sf"/>
</dbReference>
<dbReference type="PANTHER" id="PTHR46938">
    <property type="entry name" value="DISCOIDIN-1 SUBUNIT A-RELATED-RELATED"/>
    <property type="match status" value="1"/>
</dbReference>
<accession>A0A8H7K9N0</accession>
<comment type="caution">
    <text evidence="1">Lacks conserved residue(s) required for the propagation of feature annotation.</text>
</comment>
<dbReference type="EMBL" id="JADCTT010000011">
    <property type="protein sequence ID" value="KAF9746166.1"/>
    <property type="molecule type" value="Genomic_DNA"/>
</dbReference>
<dbReference type="GO" id="GO:0030247">
    <property type="term" value="F:polysaccharide binding"/>
    <property type="evidence" value="ECO:0007669"/>
    <property type="project" value="TreeGrafter"/>
</dbReference>
<dbReference type="GO" id="GO:0070492">
    <property type="term" value="F:oligosaccharide binding"/>
    <property type="evidence" value="ECO:0007669"/>
    <property type="project" value="TreeGrafter"/>
</dbReference>
<dbReference type="Gene3D" id="2.60.40.2080">
    <property type="match status" value="2"/>
</dbReference>
<dbReference type="GO" id="GO:0098636">
    <property type="term" value="C:protein complex involved in cell adhesion"/>
    <property type="evidence" value="ECO:0007669"/>
    <property type="project" value="TreeGrafter"/>
</dbReference>
<gene>
    <name evidence="3" type="ORF">IM811_003071</name>
</gene>
<dbReference type="InterPro" id="IPR019019">
    <property type="entry name" value="H-type_lectin_domain"/>
</dbReference>
<feature type="domain" description="PKS/mFAS DH" evidence="2">
    <location>
        <begin position="519"/>
        <end position="584"/>
    </location>
</feature>
<dbReference type="InterPro" id="IPR052487">
    <property type="entry name" value="Galactose-binding_lectin"/>
</dbReference>
<reference evidence="3" key="1">
    <citation type="submission" date="2020-10" db="EMBL/GenBank/DDBJ databases">
        <title>High-Quality Genome Resource of Clonostachys rosea strain S41 by Oxford Nanopore Long-Read Sequencing.</title>
        <authorList>
            <person name="Wang H."/>
        </authorList>
    </citation>
    <scope>NUCLEOTIDE SEQUENCE</scope>
    <source>
        <strain evidence="3">S41</strain>
    </source>
</reference>
<dbReference type="AlphaFoldDB" id="A0A8H7K9N0"/>
<evidence type="ECO:0000256" key="1">
    <source>
        <dbReference type="PROSITE-ProRule" id="PRU01363"/>
    </source>
</evidence>
<evidence type="ECO:0000313" key="4">
    <source>
        <dbReference type="Proteomes" id="UP000616885"/>
    </source>
</evidence>
<dbReference type="GO" id="GO:0046871">
    <property type="term" value="F:N-acetylgalactosamine binding"/>
    <property type="evidence" value="ECO:0007669"/>
    <property type="project" value="TreeGrafter"/>
</dbReference>
<dbReference type="Gene3D" id="3.10.129.110">
    <property type="entry name" value="Polyketide synthase dehydratase"/>
    <property type="match status" value="1"/>
</dbReference>
<dbReference type="InterPro" id="IPR049552">
    <property type="entry name" value="PKS_DH_N"/>
</dbReference>